<feature type="transmembrane region" description="Helical" evidence="1">
    <location>
        <begin position="26"/>
        <end position="45"/>
    </location>
</feature>
<protein>
    <submittedName>
        <fullName evidence="2">Uncharacterized protein</fullName>
    </submittedName>
</protein>
<reference evidence="2" key="1">
    <citation type="submission" date="2020-03" db="EMBL/GenBank/DDBJ databases">
        <title>A transcriptome and proteome of the tick Rhipicephalus microplus shaped by the genetic composition of its hosts and developmental stage.</title>
        <authorList>
            <person name="Garcia G.R."/>
            <person name="Ribeiro J.M.C."/>
            <person name="Maruyama S.R."/>
            <person name="Gardinasse L.G."/>
            <person name="Nelson K."/>
            <person name="Ferreira B.R."/>
            <person name="Andrade T.G."/>
            <person name="Santos I.K.F.M."/>
        </authorList>
    </citation>
    <scope>NUCLEOTIDE SEQUENCE</scope>
    <source>
        <strain evidence="2">NSGR</strain>
        <tissue evidence="2">Salivary glands</tissue>
    </source>
</reference>
<organism evidence="2">
    <name type="scientific">Rhipicephalus microplus</name>
    <name type="common">Cattle tick</name>
    <name type="synonym">Boophilus microplus</name>
    <dbReference type="NCBI Taxonomy" id="6941"/>
    <lineage>
        <taxon>Eukaryota</taxon>
        <taxon>Metazoa</taxon>
        <taxon>Ecdysozoa</taxon>
        <taxon>Arthropoda</taxon>
        <taxon>Chelicerata</taxon>
        <taxon>Arachnida</taxon>
        <taxon>Acari</taxon>
        <taxon>Parasitiformes</taxon>
        <taxon>Ixodida</taxon>
        <taxon>Ixodoidea</taxon>
        <taxon>Ixodidae</taxon>
        <taxon>Rhipicephalinae</taxon>
        <taxon>Rhipicephalus</taxon>
        <taxon>Boophilus</taxon>
    </lineage>
</organism>
<keyword evidence="1" id="KW-0812">Transmembrane</keyword>
<name>A0A6G5A493_RHIMP</name>
<sequence>MLCDWTFAKEAKAAVFFNLCFPPESMAWGSLYVLSLLSFSLYLINTLRASSEPQMHCLCPQACPPLIFFQCDDLELSLQAACPCCILFRVCYSANILEQSILLFSDNGYFCFLSTTTVDILLFSFTVSTSVL</sequence>
<evidence type="ECO:0000256" key="1">
    <source>
        <dbReference type="SAM" id="Phobius"/>
    </source>
</evidence>
<keyword evidence="1" id="KW-0472">Membrane</keyword>
<dbReference type="AlphaFoldDB" id="A0A6G5A493"/>
<proteinExistence type="predicted"/>
<keyword evidence="1" id="KW-1133">Transmembrane helix</keyword>
<dbReference type="EMBL" id="GIKN01002770">
    <property type="protein sequence ID" value="NIE45043.1"/>
    <property type="molecule type" value="Transcribed_RNA"/>
</dbReference>
<accession>A0A6G5A493</accession>
<evidence type="ECO:0000313" key="2">
    <source>
        <dbReference type="EMBL" id="NIE45043.1"/>
    </source>
</evidence>